<dbReference type="KEGG" id="gom:D7316_02355"/>
<dbReference type="AlphaFoldDB" id="A0A3G8JMC5"/>
<proteinExistence type="predicted"/>
<dbReference type="Proteomes" id="UP000271469">
    <property type="component" value="Chromosome"/>
</dbReference>
<evidence type="ECO:0000259" key="1">
    <source>
        <dbReference type="Pfam" id="PF12697"/>
    </source>
</evidence>
<feature type="domain" description="AB hydrolase-1" evidence="1">
    <location>
        <begin position="40"/>
        <end position="271"/>
    </location>
</feature>
<name>A0A3G8JMC5_9ACTN</name>
<reference evidence="2 3" key="1">
    <citation type="submission" date="2018-11" db="EMBL/GenBank/DDBJ databases">
        <title>Gordonia insulae sp. nov., isolated from an island soil.</title>
        <authorList>
            <person name="Kim Y.S."/>
            <person name="Kim S.B."/>
        </authorList>
    </citation>
    <scope>NUCLEOTIDE SEQUENCE [LARGE SCALE GENOMIC DNA]</scope>
    <source>
        <strain evidence="2 3">MMS17-SY073</strain>
    </source>
</reference>
<dbReference type="GO" id="GO:0003824">
    <property type="term" value="F:catalytic activity"/>
    <property type="evidence" value="ECO:0007669"/>
    <property type="project" value="UniProtKB-ARBA"/>
</dbReference>
<gene>
    <name evidence="2" type="ORF">D7316_02355</name>
</gene>
<keyword evidence="3" id="KW-1185">Reference proteome</keyword>
<evidence type="ECO:0000313" key="2">
    <source>
        <dbReference type="EMBL" id="AZG45755.1"/>
    </source>
</evidence>
<dbReference type="EMBL" id="CP033972">
    <property type="protein sequence ID" value="AZG45755.1"/>
    <property type="molecule type" value="Genomic_DNA"/>
</dbReference>
<accession>A0A3G8JMC5</accession>
<dbReference type="SUPFAM" id="SSF53474">
    <property type="entry name" value="alpha/beta-Hydrolases"/>
    <property type="match status" value="1"/>
</dbReference>
<dbReference type="Pfam" id="PF12697">
    <property type="entry name" value="Abhydrolase_6"/>
    <property type="match status" value="1"/>
</dbReference>
<dbReference type="Gene3D" id="3.40.50.1820">
    <property type="entry name" value="alpha/beta hydrolase"/>
    <property type="match status" value="1"/>
</dbReference>
<dbReference type="OrthoDB" id="4276066at2"/>
<dbReference type="InterPro" id="IPR029058">
    <property type="entry name" value="AB_hydrolase_fold"/>
</dbReference>
<protein>
    <recommendedName>
        <fullName evidence="1">AB hydrolase-1 domain-containing protein</fullName>
    </recommendedName>
</protein>
<sequence>MTAELLPDDASEPVIERVVEVDGVPMSGLVAEAADPRCVIVAIHGGATRSTYFDCPGHPSSSLLRLASAAGYTVIALDRPGYGTSRPHADEMDSARRVDLTYGAVAAHLAGMPAGAGVFVWAHSVGCELALRLAADETRGADLLGLELSGTGLEHQAMAQEILGDHERNAPPAGVRKLLWEPAELYPDGIRGDPSLASRTPPFEGAAIRTWSREGFPALAPDVRVPVHFTAASHERVWRNDPDALRDIAALFTAGPRIVVDEFSGGGHNLSLGHTARAYHLRVLSFVEDCVARRRHPELPGS</sequence>
<organism evidence="2 3">
    <name type="scientific">Gordonia insulae</name>
    <dbReference type="NCBI Taxonomy" id="2420509"/>
    <lineage>
        <taxon>Bacteria</taxon>
        <taxon>Bacillati</taxon>
        <taxon>Actinomycetota</taxon>
        <taxon>Actinomycetes</taxon>
        <taxon>Mycobacteriales</taxon>
        <taxon>Gordoniaceae</taxon>
        <taxon>Gordonia</taxon>
    </lineage>
</organism>
<dbReference type="RefSeq" id="WP_124708376.1">
    <property type="nucleotide sequence ID" value="NZ_CP033972.1"/>
</dbReference>
<dbReference type="InterPro" id="IPR000073">
    <property type="entry name" value="AB_hydrolase_1"/>
</dbReference>
<evidence type="ECO:0000313" key="3">
    <source>
        <dbReference type="Proteomes" id="UP000271469"/>
    </source>
</evidence>